<name>A0A0N8T7T8_PSEAP</name>
<proteinExistence type="predicted"/>
<sequence>MKLPKLDGVSLDPKFFSKHIWNADLVYFEGPLLSLYRDEQGADLLYAWLDCTDKSNRWCVIPISRKMLRDYLETQITLRDVFIESSWIAIFHTGSSAKRRNSATLTCWNKLPQEYHPDEDSFLSPDIATEAADKFAEEVSEAYFLGLDGDMYIDDIAAIPKTYQQLYSFHYGLEHLDRVAVRDTLDRLGSSWTGGFSAVHLFTGLNQVTPSIHRPQVMEMLFQSPGHIKLDLLPSLAKRIETSANQIHDSDSFRALEEFYSATYRYFRENNIGGFDDERELQRRSLPDEIVEELSNQVTFFFKLMHWEDYRAQFGSLHIDPLHQLRALLAYYRRLRKLKPYLDSGRLVLGRSMIEPLPPEPST</sequence>
<accession>A0A0N8T7T8</accession>
<dbReference type="AlphaFoldDB" id="A0A0N8T7T8"/>
<reference evidence="1 2" key="1">
    <citation type="submission" date="2018-08" db="EMBL/GenBank/DDBJ databases">
        <title>Recombination of ecologically and evolutionarily significant loci maintains genetic cohesion in the Pseudomonas syringae species complex.</title>
        <authorList>
            <person name="Dillon M."/>
            <person name="Thakur S."/>
            <person name="Almeida R.N.D."/>
            <person name="Weir B.S."/>
            <person name="Guttman D.S."/>
        </authorList>
    </citation>
    <scope>NUCLEOTIDE SEQUENCE [LARGE SCALE GENOMIC DNA]</scope>
    <source>
        <strain evidence="1 2">ICMP 4388</strain>
    </source>
</reference>
<evidence type="ECO:0000313" key="2">
    <source>
        <dbReference type="Proteomes" id="UP000274541"/>
    </source>
</evidence>
<organism evidence="1 2">
    <name type="scientific">Pseudomonas syringae pv. aptata</name>
    <dbReference type="NCBI Taxonomy" id="83167"/>
    <lineage>
        <taxon>Bacteria</taxon>
        <taxon>Pseudomonadati</taxon>
        <taxon>Pseudomonadota</taxon>
        <taxon>Gammaproteobacteria</taxon>
        <taxon>Pseudomonadales</taxon>
        <taxon>Pseudomonadaceae</taxon>
        <taxon>Pseudomonas</taxon>
        <taxon>Pseudomonas syringae</taxon>
    </lineage>
</organism>
<dbReference type="Proteomes" id="UP000274541">
    <property type="component" value="Unassembled WGS sequence"/>
</dbReference>
<dbReference type="EMBL" id="RBPX01000381">
    <property type="protein sequence ID" value="RMO57502.1"/>
    <property type="molecule type" value="Genomic_DNA"/>
</dbReference>
<comment type="caution">
    <text evidence="1">The sequence shown here is derived from an EMBL/GenBank/DDBJ whole genome shotgun (WGS) entry which is preliminary data.</text>
</comment>
<gene>
    <name evidence="1" type="ORF">ALQ37_200240</name>
</gene>
<evidence type="ECO:0000313" key="1">
    <source>
        <dbReference type="EMBL" id="RMO57502.1"/>
    </source>
</evidence>
<protein>
    <submittedName>
        <fullName evidence="1">Uncharacterized protein</fullName>
    </submittedName>
</protein>
<dbReference type="RefSeq" id="WP_057446067.1">
    <property type="nucleotide sequence ID" value="NZ_JBPDUT010000002.1"/>
</dbReference>